<name>A0A4V6ID23_9NOCA</name>
<gene>
    <name evidence="7" type="primary">tcmN</name>
    <name evidence="7" type="ORF">NCTC10797_05754</name>
</gene>
<evidence type="ECO:0000313" key="7">
    <source>
        <dbReference type="EMBL" id="VFB01924.1"/>
    </source>
</evidence>
<dbReference type="InterPro" id="IPR036390">
    <property type="entry name" value="WH_DNA-bd_sf"/>
</dbReference>
<dbReference type="SUPFAM" id="SSF46785">
    <property type="entry name" value="Winged helix' DNA-binding domain"/>
    <property type="match status" value="1"/>
</dbReference>
<dbReference type="InterPro" id="IPR012967">
    <property type="entry name" value="COMT_dimerisation"/>
</dbReference>
<keyword evidence="2 7" id="KW-0808">Transferase</keyword>
<dbReference type="SUPFAM" id="SSF53335">
    <property type="entry name" value="S-adenosyl-L-methionine-dependent methyltransferases"/>
    <property type="match status" value="1"/>
</dbReference>
<keyword evidence="3" id="KW-0949">S-adenosyl-L-methionine</keyword>
<dbReference type="InterPro" id="IPR036388">
    <property type="entry name" value="WH-like_DNA-bd_sf"/>
</dbReference>
<dbReference type="InterPro" id="IPR029063">
    <property type="entry name" value="SAM-dependent_MTases_sf"/>
</dbReference>
<dbReference type="Gene3D" id="3.40.50.150">
    <property type="entry name" value="Vaccinia Virus protein VP39"/>
    <property type="match status" value="1"/>
</dbReference>
<feature type="domain" description="O-methyltransferase C-terminal" evidence="5">
    <location>
        <begin position="138"/>
        <end position="344"/>
    </location>
</feature>
<dbReference type="PANTHER" id="PTHR43712">
    <property type="entry name" value="PUTATIVE (AFU_ORTHOLOGUE AFUA_4G14580)-RELATED"/>
    <property type="match status" value="1"/>
</dbReference>
<dbReference type="RefSeq" id="WP_130919245.1">
    <property type="nucleotide sequence ID" value="NZ_LR215973.1"/>
</dbReference>
<dbReference type="Pfam" id="PF00891">
    <property type="entry name" value="Methyltransf_2"/>
    <property type="match status" value="1"/>
</dbReference>
<dbReference type="GO" id="GO:0008171">
    <property type="term" value="F:O-methyltransferase activity"/>
    <property type="evidence" value="ECO:0007669"/>
    <property type="project" value="InterPro"/>
</dbReference>
<dbReference type="Gene3D" id="1.10.287.1350">
    <property type="match status" value="1"/>
</dbReference>
<evidence type="ECO:0000256" key="3">
    <source>
        <dbReference type="ARBA" id="ARBA00022691"/>
    </source>
</evidence>
<evidence type="ECO:0000256" key="2">
    <source>
        <dbReference type="ARBA" id="ARBA00022679"/>
    </source>
</evidence>
<dbReference type="GO" id="GO:0032259">
    <property type="term" value="P:methylation"/>
    <property type="evidence" value="ECO:0007669"/>
    <property type="project" value="UniProtKB-KW"/>
</dbReference>
<feature type="domain" description="O-methyltransferase dimerisation" evidence="6">
    <location>
        <begin position="42"/>
        <end position="114"/>
    </location>
</feature>
<feature type="active site" description="Proton acceptor" evidence="4">
    <location>
        <position position="274"/>
    </location>
</feature>
<organism evidence="7 8">
    <name type="scientific">Nocardia cyriacigeorgica</name>
    <dbReference type="NCBI Taxonomy" id="135487"/>
    <lineage>
        <taxon>Bacteria</taxon>
        <taxon>Bacillati</taxon>
        <taxon>Actinomycetota</taxon>
        <taxon>Actinomycetes</taxon>
        <taxon>Mycobacteriales</taxon>
        <taxon>Nocardiaceae</taxon>
        <taxon>Nocardia</taxon>
    </lineage>
</organism>
<evidence type="ECO:0000313" key="8">
    <source>
        <dbReference type="Proteomes" id="UP000290439"/>
    </source>
</evidence>
<dbReference type="EMBL" id="LR215973">
    <property type="protein sequence ID" value="VFB01924.1"/>
    <property type="molecule type" value="Genomic_DNA"/>
</dbReference>
<keyword evidence="1" id="KW-0489">Methyltransferase</keyword>
<dbReference type="CDD" id="cd02440">
    <property type="entry name" value="AdoMet_MTases"/>
    <property type="match status" value="1"/>
</dbReference>
<dbReference type="GO" id="GO:0046983">
    <property type="term" value="F:protein dimerization activity"/>
    <property type="evidence" value="ECO:0007669"/>
    <property type="project" value="InterPro"/>
</dbReference>
<evidence type="ECO:0000259" key="6">
    <source>
        <dbReference type="Pfam" id="PF08100"/>
    </source>
</evidence>
<dbReference type="Pfam" id="PF08100">
    <property type="entry name" value="Dimerisation"/>
    <property type="match status" value="1"/>
</dbReference>
<dbReference type="PIRSF" id="PIRSF005739">
    <property type="entry name" value="O-mtase"/>
    <property type="match status" value="1"/>
</dbReference>
<sequence>MTSDRAKLPPQGLVRVVERVRNVMASAHRRMVPGHIALLEMIAAGWLTQAIHAAAALGVADALADGPRDSADLAQAVGADEDALRRLMRLLISHGIFTRRRDGRYALTPMAQALRADADVSLRDATLFFGSKIHRDNWTQLVQVVRTGDAVGNTVDGVPLFDYLRTDREFGVMFDRAMSSIDTLGREPLLSAYDFGRYRTLVDVGGGQGALLAEILQRAPQSRGILFDLPEVVGEARERLPELGVADRCAVVAGSFFDTVPEGGDAYLLKHVIHDWPYEQATRILRTVRNAMSPQARLLLIELVLPDDDRPHPGKYIDLEMLVNTGGRERTEAEYRALLAECGFTLTSVTPTLSPENVLEAMPAG</sequence>
<reference evidence="7 8" key="1">
    <citation type="submission" date="2019-02" db="EMBL/GenBank/DDBJ databases">
        <authorList>
            <consortium name="Pathogen Informatics"/>
        </authorList>
    </citation>
    <scope>NUCLEOTIDE SEQUENCE [LARGE SCALE GENOMIC DNA]</scope>
    <source>
        <strain evidence="7 8">3012STDY6756504</strain>
    </source>
</reference>
<dbReference type="PANTHER" id="PTHR43712:SF2">
    <property type="entry name" value="O-METHYLTRANSFERASE CICE"/>
    <property type="match status" value="1"/>
</dbReference>
<dbReference type="AlphaFoldDB" id="A0A4V6ID23"/>
<accession>A0A4V6ID23</accession>
<protein>
    <submittedName>
        <fullName evidence="7">Multifunctional cyclase-dehydratase-3-O-methyl transferase tcmN</fullName>
    </submittedName>
</protein>
<dbReference type="Proteomes" id="UP000290439">
    <property type="component" value="Chromosome"/>
</dbReference>
<evidence type="ECO:0000259" key="5">
    <source>
        <dbReference type="Pfam" id="PF00891"/>
    </source>
</evidence>
<evidence type="ECO:0000256" key="1">
    <source>
        <dbReference type="ARBA" id="ARBA00022603"/>
    </source>
</evidence>
<dbReference type="InterPro" id="IPR001077">
    <property type="entry name" value="COMT_C"/>
</dbReference>
<dbReference type="PROSITE" id="PS51683">
    <property type="entry name" value="SAM_OMT_II"/>
    <property type="match status" value="1"/>
</dbReference>
<evidence type="ECO:0000256" key="4">
    <source>
        <dbReference type="PIRSR" id="PIRSR005739-1"/>
    </source>
</evidence>
<dbReference type="Gene3D" id="1.10.10.10">
    <property type="entry name" value="Winged helix-like DNA-binding domain superfamily/Winged helix DNA-binding domain"/>
    <property type="match status" value="1"/>
</dbReference>
<proteinExistence type="predicted"/>
<dbReference type="InterPro" id="IPR016461">
    <property type="entry name" value="COMT-like"/>
</dbReference>